<dbReference type="AlphaFoldDB" id="A0A644Y3C9"/>
<feature type="region of interest" description="Disordered" evidence="1">
    <location>
        <begin position="56"/>
        <end position="75"/>
    </location>
</feature>
<proteinExistence type="predicted"/>
<protein>
    <submittedName>
        <fullName evidence="2">Uncharacterized protein</fullName>
    </submittedName>
</protein>
<accession>A0A644Y3C9</accession>
<sequence length="210" mass="24761">MQKIDHFPKCFFRFVLACYVRKCFSCFRCSINHDIAFAEFHFAAAEPSASSLQPAHHKVPERIQQHHGQNPNQEKINKRRTLLDNLFLKLYISQQQPVRELRILHSAGDEGALCPFIVQRCEFYPVFLYQHCLYTAFFHHGDERLVIHFRYSIFLQTGKNKKIQHNQKNCSCHSKIQPLFIDLWGHFGFHQLTPPLQKKELSVTLIIPEK</sequence>
<evidence type="ECO:0000313" key="2">
    <source>
        <dbReference type="EMBL" id="MPM22498.1"/>
    </source>
</evidence>
<dbReference type="EMBL" id="VSSQ01003822">
    <property type="protein sequence ID" value="MPM22498.1"/>
    <property type="molecule type" value="Genomic_DNA"/>
</dbReference>
<gene>
    <name evidence="2" type="ORF">SDC9_68953</name>
</gene>
<reference evidence="2" key="1">
    <citation type="submission" date="2019-08" db="EMBL/GenBank/DDBJ databases">
        <authorList>
            <person name="Kucharzyk K."/>
            <person name="Murdoch R.W."/>
            <person name="Higgins S."/>
            <person name="Loffler F."/>
        </authorList>
    </citation>
    <scope>NUCLEOTIDE SEQUENCE</scope>
</reference>
<name>A0A644Y3C9_9ZZZZ</name>
<comment type="caution">
    <text evidence="2">The sequence shown here is derived from an EMBL/GenBank/DDBJ whole genome shotgun (WGS) entry which is preliminary data.</text>
</comment>
<evidence type="ECO:0000256" key="1">
    <source>
        <dbReference type="SAM" id="MobiDB-lite"/>
    </source>
</evidence>
<organism evidence="2">
    <name type="scientific">bioreactor metagenome</name>
    <dbReference type="NCBI Taxonomy" id="1076179"/>
    <lineage>
        <taxon>unclassified sequences</taxon>
        <taxon>metagenomes</taxon>
        <taxon>ecological metagenomes</taxon>
    </lineage>
</organism>